<sequence length="267" mass="29117">MSWLDEAYPFRVAVTVDGSADTFGSFDVSAIISEEWDFFWTLIDTDGFGIRVALEDGIKAPTSYQWSGFSKANKTGTLEVEDYVSTGNIVSLVWLYFGINAGDETDGSGTFTPVSPLNGYIEQALPGLRQVLFAPERPDSDIPLSEFSKISAEQMFVWVDVTDEIPSSSEAIQGATDLGELFSVVFTVSTGGTPQGSMIDETLHRIVYTQGGRTWVKLFVQAGSDGTDFVGDMSFTYYTGSRDGAGDSLFAVSNQRFLIKVRDPVEV</sequence>
<evidence type="ECO:0000313" key="1">
    <source>
        <dbReference type="EMBL" id="KKN69847.1"/>
    </source>
</evidence>
<protein>
    <submittedName>
        <fullName evidence="1">Uncharacterized protein</fullName>
    </submittedName>
</protein>
<accession>A0A0F9T4S4</accession>
<name>A0A0F9T4S4_9ZZZZ</name>
<dbReference type="AlphaFoldDB" id="A0A0F9T4S4"/>
<comment type="caution">
    <text evidence="1">The sequence shown here is derived from an EMBL/GenBank/DDBJ whole genome shotgun (WGS) entry which is preliminary data.</text>
</comment>
<organism evidence="1">
    <name type="scientific">marine sediment metagenome</name>
    <dbReference type="NCBI Taxonomy" id="412755"/>
    <lineage>
        <taxon>unclassified sequences</taxon>
        <taxon>metagenomes</taxon>
        <taxon>ecological metagenomes</taxon>
    </lineage>
</organism>
<proteinExistence type="predicted"/>
<dbReference type="EMBL" id="LAZR01000417">
    <property type="protein sequence ID" value="KKN69847.1"/>
    <property type="molecule type" value="Genomic_DNA"/>
</dbReference>
<reference evidence="1" key="1">
    <citation type="journal article" date="2015" name="Nature">
        <title>Complex archaea that bridge the gap between prokaryotes and eukaryotes.</title>
        <authorList>
            <person name="Spang A."/>
            <person name="Saw J.H."/>
            <person name="Jorgensen S.L."/>
            <person name="Zaremba-Niedzwiedzka K."/>
            <person name="Martijn J."/>
            <person name="Lind A.E."/>
            <person name="van Eijk R."/>
            <person name="Schleper C."/>
            <person name="Guy L."/>
            <person name="Ettema T.J."/>
        </authorList>
    </citation>
    <scope>NUCLEOTIDE SEQUENCE</scope>
</reference>
<gene>
    <name evidence="1" type="ORF">LCGC14_0436710</name>
</gene>